<evidence type="ECO:0000313" key="3">
    <source>
        <dbReference type="Proteomes" id="UP000735302"/>
    </source>
</evidence>
<evidence type="ECO:0000313" key="2">
    <source>
        <dbReference type="EMBL" id="GFN98154.1"/>
    </source>
</evidence>
<accession>A0AAV3ZU38</accession>
<feature type="region of interest" description="Disordered" evidence="1">
    <location>
        <begin position="25"/>
        <end position="60"/>
    </location>
</feature>
<dbReference type="EMBL" id="BLXT01002832">
    <property type="protein sequence ID" value="GFN98154.1"/>
    <property type="molecule type" value="Genomic_DNA"/>
</dbReference>
<name>A0AAV3ZU38_9GAST</name>
<organism evidence="2 3">
    <name type="scientific">Plakobranchus ocellatus</name>
    <dbReference type="NCBI Taxonomy" id="259542"/>
    <lineage>
        <taxon>Eukaryota</taxon>
        <taxon>Metazoa</taxon>
        <taxon>Spiralia</taxon>
        <taxon>Lophotrochozoa</taxon>
        <taxon>Mollusca</taxon>
        <taxon>Gastropoda</taxon>
        <taxon>Heterobranchia</taxon>
        <taxon>Euthyneura</taxon>
        <taxon>Panpulmonata</taxon>
        <taxon>Sacoglossa</taxon>
        <taxon>Placobranchoidea</taxon>
        <taxon>Plakobranchidae</taxon>
        <taxon>Plakobranchus</taxon>
    </lineage>
</organism>
<protein>
    <submittedName>
        <fullName evidence="2">Uncharacterized protein</fullName>
    </submittedName>
</protein>
<proteinExistence type="predicted"/>
<feature type="compositionally biased region" description="Basic and acidic residues" evidence="1">
    <location>
        <begin position="25"/>
        <end position="47"/>
    </location>
</feature>
<gene>
    <name evidence="2" type="ORF">PoB_002466000</name>
</gene>
<keyword evidence="3" id="KW-1185">Reference proteome</keyword>
<dbReference type="AlphaFoldDB" id="A0AAV3ZU38"/>
<reference evidence="2 3" key="1">
    <citation type="journal article" date="2021" name="Elife">
        <title>Chloroplast acquisition without the gene transfer in kleptoplastic sea slugs, Plakobranchus ocellatus.</title>
        <authorList>
            <person name="Maeda T."/>
            <person name="Takahashi S."/>
            <person name="Yoshida T."/>
            <person name="Shimamura S."/>
            <person name="Takaki Y."/>
            <person name="Nagai Y."/>
            <person name="Toyoda A."/>
            <person name="Suzuki Y."/>
            <person name="Arimoto A."/>
            <person name="Ishii H."/>
            <person name="Satoh N."/>
            <person name="Nishiyama T."/>
            <person name="Hasebe M."/>
            <person name="Maruyama T."/>
            <person name="Minagawa J."/>
            <person name="Obokata J."/>
            <person name="Shigenobu S."/>
        </authorList>
    </citation>
    <scope>NUCLEOTIDE SEQUENCE [LARGE SCALE GENOMIC DNA]</scope>
</reference>
<sequence length="73" mass="8054">MLFQSVNAKQRSSFPQTVSASVTKQDDFRLFDHPSGHGASEEGRFDPTTESSLQISGPVRAIHLRPVSRPLSE</sequence>
<dbReference type="Proteomes" id="UP000735302">
    <property type="component" value="Unassembled WGS sequence"/>
</dbReference>
<feature type="region of interest" description="Disordered" evidence="1">
    <location>
        <begin position="1"/>
        <end position="20"/>
    </location>
</feature>
<comment type="caution">
    <text evidence="2">The sequence shown here is derived from an EMBL/GenBank/DDBJ whole genome shotgun (WGS) entry which is preliminary data.</text>
</comment>
<evidence type="ECO:0000256" key="1">
    <source>
        <dbReference type="SAM" id="MobiDB-lite"/>
    </source>
</evidence>